<feature type="signal peptide" evidence="5">
    <location>
        <begin position="1"/>
        <end position="21"/>
    </location>
</feature>
<evidence type="ECO:0000256" key="4">
    <source>
        <dbReference type="SAM" id="MobiDB-lite"/>
    </source>
</evidence>
<keyword evidence="5" id="KW-0732">Signal</keyword>
<dbReference type="OrthoDB" id="229305at2"/>
<gene>
    <name evidence="6" type="ORF">Pla175_00550</name>
</gene>
<dbReference type="PANTHER" id="PTHR44858">
    <property type="entry name" value="TETRATRICOPEPTIDE REPEAT PROTEIN 6"/>
    <property type="match status" value="1"/>
</dbReference>
<proteinExistence type="predicted"/>
<dbReference type="Proteomes" id="UP000317429">
    <property type="component" value="Chromosome"/>
</dbReference>
<dbReference type="EMBL" id="CP036291">
    <property type="protein sequence ID" value="QDU86705.1"/>
    <property type="molecule type" value="Genomic_DNA"/>
</dbReference>
<dbReference type="SUPFAM" id="SSF48439">
    <property type="entry name" value="Protein prenylyltransferase"/>
    <property type="match status" value="1"/>
</dbReference>
<organism evidence="6 7">
    <name type="scientific">Pirellulimonas nuda</name>
    <dbReference type="NCBI Taxonomy" id="2528009"/>
    <lineage>
        <taxon>Bacteria</taxon>
        <taxon>Pseudomonadati</taxon>
        <taxon>Planctomycetota</taxon>
        <taxon>Planctomycetia</taxon>
        <taxon>Pirellulales</taxon>
        <taxon>Lacipirellulaceae</taxon>
        <taxon>Pirellulimonas</taxon>
    </lineage>
</organism>
<dbReference type="KEGG" id="pnd:Pla175_00550"/>
<accession>A0A518D5F2</accession>
<dbReference type="RefSeq" id="WP_145280172.1">
    <property type="nucleotide sequence ID" value="NZ_CP036291.1"/>
</dbReference>
<protein>
    <submittedName>
        <fullName evidence="6">Lipoprotein NlpI</fullName>
    </submittedName>
</protein>
<reference evidence="6 7" key="1">
    <citation type="submission" date="2019-02" db="EMBL/GenBank/DDBJ databases">
        <title>Deep-cultivation of Planctomycetes and their phenomic and genomic characterization uncovers novel biology.</title>
        <authorList>
            <person name="Wiegand S."/>
            <person name="Jogler M."/>
            <person name="Boedeker C."/>
            <person name="Pinto D."/>
            <person name="Vollmers J."/>
            <person name="Rivas-Marin E."/>
            <person name="Kohn T."/>
            <person name="Peeters S.H."/>
            <person name="Heuer A."/>
            <person name="Rast P."/>
            <person name="Oberbeckmann S."/>
            <person name="Bunk B."/>
            <person name="Jeske O."/>
            <person name="Meyerdierks A."/>
            <person name="Storesund J.E."/>
            <person name="Kallscheuer N."/>
            <person name="Luecker S."/>
            <person name="Lage O.M."/>
            <person name="Pohl T."/>
            <person name="Merkel B.J."/>
            <person name="Hornburger P."/>
            <person name="Mueller R.-W."/>
            <person name="Bruemmer F."/>
            <person name="Labrenz M."/>
            <person name="Spormann A.M."/>
            <person name="Op den Camp H."/>
            <person name="Overmann J."/>
            <person name="Amann R."/>
            <person name="Jetten M.S.M."/>
            <person name="Mascher T."/>
            <person name="Medema M.H."/>
            <person name="Devos D.P."/>
            <person name="Kaster A.-K."/>
            <person name="Ovreas L."/>
            <person name="Rohde M."/>
            <person name="Galperin M.Y."/>
            <person name="Jogler C."/>
        </authorList>
    </citation>
    <scope>NUCLEOTIDE SEQUENCE [LARGE SCALE GENOMIC DNA]</scope>
    <source>
        <strain evidence="6 7">Pla175</strain>
    </source>
</reference>
<dbReference type="PANTHER" id="PTHR44858:SF1">
    <property type="entry name" value="UDP-N-ACETYLGLUCOSAMINE--PEPTIDE N-ACETYLGLUCOSAMINYLTRANSFERASE SPINDLY-RELATED"/>
    <property type="match status" value="1"/>
</dbReference>
<evidence type="ECO:0000256" key="3">
    <source>
        <dbReference type="PROSITE-ProRule" id="PRU00339"/>
    </source>
</evidence>
<feature type="chain" id="PRO_5021823956" evidence="5">
    <location>
        <begin position="22"/>
        <end position="410"/>
    </location>
</feature>
<keyword evidence="1" id="KW-0677">Repeat</keyword>
<name>A0A518D5F2_9BACT</name>
<evidence type="ECO:0000313" key="6">
    <source>
        <dbReference type="EMBL" id="QDU86705.1"/>
    </source>
</evidence>
<feature type="region of interest" description="Disordered" evidence="4">
    <location>
        <begin position="22"/>
        <end position="50"/>
    </location>
</feature>
<evidence type="ECO:0000256" key="5">
    <source>
        <dbReference type="SAM" id="SignalP"/>
    </source>
</evidence>
<dbReference type="SMART" id="SM00028">
    <property type="entry name" value="TPR"/>
    <property type="match status" value="6"/>
</dbReference>
<dbReference type="InterPro" id="IPR019734">
    <property type="entry name" value="TPR_rpt"/>
</dbReference>
<keyword evidence="7" id="KW-1185">Reference proteome</keyword>
<dbReference type="PROSITE" id="PS50005">
    <property type="entry name" value="TPR"/>
    <property type="match status" value="2"/>
</dbReference>
<dbReference type="Pfam" id="PF13374">
    <property type="entry name" value="TPR_10"/>
    <property type="match status" value="1"/>
</dbReference>
<feature type="repeat" description="TPR" evidence="3">
    <location>
        <begin position="181"/>
        <end position="214"/>
    </location>
</feature>
<feature type="repeat" description="TPR" evidence="3">
    <location>
        <begin position="283"/>
        <end position="316"/>
    </location>
</feature>
<dbReference type="InterPro" id="IPR013105">
    <property type="entry name" value="TPR_2"/>
</dbReference>
<dbReference type="Pfam" id="PF07719">
    <property type="entry name" value="TPR_2"/>
    <property type="match status" value="1"/>
</dbReference>
<dbReference type="InterPro" id="IPR050498">
    <property type="entry name" value="Ycf3"/>
</dbReference>
<evidence type="ECO:0000256" key="1">
    <source>
        <dbReference type="ARBA" id="ARBA00022737"/>
    </source>
</evidence>
<keyword evidence="2 3" id="KW-0802">TPR repeat</keyword>
<dbReference type="PROSITE" id="PS50293">
    <property type="entry name" value="TPR_REGION"/>
    <property type="match status" value="1"/>
</dbReference>
<sequence length="410" mass="44616" precursor="true">MKKPWMATAVLLVLVCAPTHGDDTQPPEPAELHLPPWLEPMAPAEPDHAADKPLGLRAAFELRSPPAPSSNGLEPAARPSVVSDVRPASAQILGFDDSPKALELLHADAANLAFEARSLGDFNDLIELCQPAIESGSPHAARLKRLAAWAYDRRGELRLDHDPHTAFDDFQNAVILDPRSAAALNHRGLVLAEHGKLAEAVEDFSRVLAIEPDHAAAQRNRAEALSQLGRYEEAIADLSAVIDPTAPDPAALAARGFAYHATGKLREALADLNQSIRSAPMESDTWTLRANVYAEAGFYQQAVDDLQQALRLDPASRSAYLSTAWLLATCSEPRHRDPKTALEAATRAKKLAKELDAHTLDVLAAAHASAGEFESAVRYQEQALLLAADPQQTELRERLARYRRGESFRR</sequence>
<evidence type="ECO:0000256" key="2">
    <source>
        <dbReference type="ARBA" id="ARBA00022803"/>
    </source>
</evidence>
<keyword evidence="6" id="KW-0449">Lipoprotein</keyword>
<dbReference type="Gene3D" id="1.25.40.10">
    <property type="entry name" value="Tetratricopeptide repeat domain"/>
    <property type="match status" value="2"/>
</dbReference>
<evidence type="ECO:0000313" key="7">
    <source>
        <dbReference type="Proteomes" id="UP000317429"/>
    </source>
</evidence>
<dbReference type="Pfam" id="PF14559">
    <property type="entry name" value="TPR_19"/>
    <property type="match status" value="1"/>
</dbReference>
<dbReference type="AlphaFoldDB" id="A0A518D5F2"/>
<dbReference type="InterPro" id="IPR011990">
    <property type="entry name" value="TPR-like_helical_dom_sf"/>
</dbReference>